<evidence type="ECO:0000313" key="1">
    <source>
        <dbReference type="EMBL" id="MDK7242285.1"/>
    </source>
</evidence>
<dbReference type="AlphaFoldDB" id="A0AAW6Y1R2"/>
<proteinExistence type="predicted"/>
<reference evidence="1" key="1">
    <citation type="submission" date="2023-05" db="EMBL/GenBank/DDBJ databases">
        <title>Cataloging the Phylogenetic Diversity of Human Bladder Bacteria.</title>
        <authorList>
            <person name="Du J."/>
        </authorList>
    </citation>
    <scope>NUCLEOTIDE SEQUENCE</scope>
    <source>
        <strain evidence="1">UMB1050</strain>
    </source>
</reference>
<gene>
    <name evidence="1" type="ORF">QP451_04425</name>
</gene>
<accession>A0AAW6Y1R2</accession>
<sequence length="120" mass="13595">MIVIVAVFMVIVPKKTYKVANETGIVSSHIPYNFTGNGWDSSLVIKISSLGPEIERTIYSPKGERSYFYAQATYCGKKNVCFYDYQTKSDVVISRIDDKSIRYDATFRATGEKQTLVFSH</sequence>
<name>A0AAW6Y1R2_NEISU</name>
<protein>
    <submittedName>
        <fullName evidence="1">Uncharacterized protein</fullName>
    </submittedName>
</protein>
<comment type="caution">
    <text evidence="1">The sequence shown here is derived from an EMBL/GenBank/DDBJ whole genome shotgun (WGS) entry which is preliminary data.</text>
</comment>
<evidence type="ECO:0000313" key="2">
    <source>
        <dbReference type="Proteomes" id="UP001236303"/>
    </source>
</evidence>
<dbReference type="Proteomes" id="UP001236303">
    <property type="component" value="Unassembled WGS sequence"/>
</dbReference>
<dbReference type="EMBL" id="JASOPA010000002">
    <property type="protein sequence ID" value="MDK7242285.1"/>
    <property type="molecule type" value="Genomic_DNA"/>
</dbReference>
<organism evidence="1 2">
    <name type="scientific">Neisseria subflava</name>
    <dbReference type="NCBI Taxonomy" id="28449"/>
    <lineage>
        <taxon>Bacteria</taxon>
        <taxon>Pseudomonadati</taxon>
        <taxon>Pseudomonadota</taxon>
        <taxon>Betaproteobacteria</taxon>
        <taxon>Neisseriales</taxon>
        <taxon>Neisseriaceae</taxon>
        <taxon>Neisseria</taxon>
    </lineage>
</organism>